<reference evidence="1" key="1">
    <citation type="submission" date="2014-05" db="EMBL/GenBank/DDBJ databases">
        <authorList>
            <person name="Chronopoulou M."/>
        </authorList>
    </citation>
    <scope>NUCLEOTIDE SEQUENCE</scope>
    <source>
        <tissue evidence="1">Whole organism</tissue>
    </source>
</reference>
<organism evidence="1">
    <name type="scientific">Lepeophtheirus salmonis</name>
    <name type="common">Salmon louse</name>
    <name type="synonym">Caligus salmonis</name>
    <dbReference type="NCBI Taxonomy" id="72036"/>
    <lineage>
        <taxon>Eukaryota</taxon>
        <taxon>Metazoa</taxon>
        <taxon>Ecdysozoa</taxon>
        <taxon>Arthropoda</taxon>
        <taxon>Crustacea</taxon>
        <taxon>Multicrustacea</taxon>
        <taxon>Hexanauplia</taxon>
        <taxon>Copepoda</taxon>
        <taxon>Siphonostomatoida</taxon>
        <taxon>Caligidae</taxon>
        <taxon>Lepeophtheirus</taxon>
    </lineage>
</organism>
<sequence>KIFTSDRIEISFSISIHGDVHKRFIPGVCKVIILSIAVGEKATGSNQAQVDELNDQQ</sequence>
<feature type="non-terminal residue" evidence="1">
    <location>
        <position position="1"/>
    </location>
</feature>
<evidence type="ECO:0000313" key="1">
    <source>
        <dbReference type="EMBL" id="CDW25589.1"/>
    </source>
</evidence>
<protein>
    <submittedName>
        <fullName evidence="1">Uncharacterized protein</fullName>
    </submittedName>
</protein>
<accession>A0A0K2TI29</accession>
<name>A0A0K2TI29_LEPSM</name>
<dbReference type="AlphaFoldDB" id="A0A0K2TI29"/>
<dbReference type="EMBL" id="HACA01008228">
    <property type="protein sequence ID" value="CDW25589.1"/>
    <property type="molecule type" value="Transcribed_RNA"/>
</dbReference>
<proteinExistence type="predicted"/>